<dbReference type="EMBL" id="CAIIXF020000006">
    <property type="protein sequence ID" value="CAH1785571.1"/>
    <property type="molecule type" value="Genomic_DNA"/>
</dbReference>
<dbReference type="PROSITE" id="PS50850">
    <property type="entry name" value="MFS"/>
    <property type="match status" value="1"/>
</dbReference>
<feature type="transmembrane region" description="Helical" evidence="3">
    <location>
        <begin position="69"/>
        <end position="96"/>
    </location>
</feature>
<evidence type="ECO:0000256" key="3">
    <source>
        <dbReference type="SAM" id="Phobius"/>
    </source>
</evidence>
<feature type="transmembrane region" description="Helical" evidence="3">
    <location>
        <begin position="228"/>
        <end position="246"/>
    </location>
</feature>
<dbReference type="CDD" id="cd17352">
    <property type="entry name" value="MFS_MCT_SLC16"/>
    <property type="match status" value="1"/>
</dbReference>
<dbReference type="Pfam" id="PF07690">
    <property type="entry name" value="MFS_1"/>
    <property type="match status" value="1"/>
</dbReference>
<dbReference type="Proteomes" id="UP000749559">
    <property type="component" value="Unassembled WGS sequence"/>
</dbReference>
<sequence>MNTTNSKEDITRERNDSSMHSTVATTAAINVVNSREAINPKEAVMLKEDNDSDDDDGNEEKVAAPDGGWGWMVVIGCALMHVLLGGISRAFGLIYLSLRETFHTSAALTAWIQGAMTLVRFSLGPFSAILMNRFGARRVVIVGGLLMSVGVMISAYPPHLSYLFFSYSLLAGLGGSLVYTPGLVLVGQYFNKRRAIATGIASAGSGLGAFCFPPFIEYLLKKYTYSGAMLMLGAVQLNNVVAGALYRPLERQKRPRKFIKATKEETKELLAMGEQKDVERGHDKEPVKLHELKKIRKESGATIYSSREFGLESGLSDSMVDINQSMSPKLKKKTRKYKKTNEPEGKRTSCFESIKSFCNGKEEKNSKKLIDLDLLKHTGFMLFGIAMGLNVMNYISSQMLIPALAKEKGIDEWRGAFLVSIVGISDVITRFASGFIMDARYIRDIRRHVFNFTMLATGISSFMFPFAHTYETLVLFSVLNGLSCGMMIAQRAVVLADMLGVDKLASSVGLMNLFNGVGAMIGPTVAGLLKDKTGSYNWSYWFCGACSFLASFLFLVDHIRTKTSCRKTKLTEAGDVNS</sequence>
<feature type="region of interest" description="Disordered" evidence="2">
    <location>
        <begin position="1"/>
        <end position="23"/>
    </location>
</feature>
<evidence type="ECO:0000313" key="4">
    <source>
        <dbReference type="EMBL" id="CAH1785571.1"/>
    </source>
</evidence>
<keyword evidence="3" id="KW-0812">Transmembrane</keyword>
<keyword evidence="3" id="KW-0472">Membrane</keyword>
<comment type="subcellular location">
    <subcellularLocation>
        <location evidence="1">Membrane</location>
        <topology evidence="1">Multi-pass membrane protein</topology>
    </subcellularLocation>
</comment>
<evidence type="ECO:0000313" key="5">
    <source>
        <dbReference type="Proteomes" id="UP000749559"/>
    </source>
</evidence>
<feature type="transmembrane region" description="Helical" evidence="3">
    <location>
        <begin position="449"/>
        <end position="467"/>
    </location>
</feature>
<feature type="transmembrane region" description="Helical" evidence="3">
    <location>
        <begin position="102"/>
        <end position="123"/>
    </location>
</feature>
<dbReference type="AlphaFoldDB" id="A0A8J1Y2S8"/>
<feature type="transmembrane region" description="Helical" evidence="3">
    <location>
        <begin position="473"/>
        <end position="496"/>
    </location>
</feature>
<accession>A0A8J1Y2S8</accession>
<dbReference type="OrthoDB" id="6286464at2759"/>
<dbReference type="Gene3D" id="1.20.1250.20">
    <property type="entry name" value="MFS general substrate transporter like domains"/>
    <property type="match status" value="2"/>
</dbReference>
<dbReference type="InterPro" id="IPR011701">
    <property type="entry name" value="MFS"/>
</dbReference>
<dbReference type="PANTHER" id="PTHR11360">
    <property type="entry name" value="MONOCARBOXYLATE TRANSPORTER"/>
    <property type="match status" value="1"/>
</dbReference>
<feature type="region of interest" description="Disordered" evidence="2">
    <location>
        <begin position="42"/>
        <end position="63"/>
    </location>
</feature>
<evidence type="ECO:0000256" key="1">
    <source>
        <dbReference type="ARBA" id="ARBA00004141"/>
    </source>
</evidence>
<keyword evidence="5" id="KW-1185">Reference proteome</keyword>
<comment type="caution">
    <text evidence="4">The sequence shown here is derived from an EMBL/GenBank/DDBJ whole genome shotgun (WGS) entry which is preliminary data.</text>
</comment>
<name>A0A8J1Y2S8_OWEFU</name>
<protein>
    <submittedName>
        <fullName evidence="4">Uncharacterized protein</fullName>
    </submittedName>
</protein>
<feature type="transmembrane region" description="Helical" evidence="3">
    <location>
        <begin position="508"/>
        <end position="526"/>
    </location>
</feature>
<feature type="transmembrane region" description="Helical" evidence="3">
    <location>
        <begin position="415"/>
        <end position="437"/>
    </location>
</feature>
<organism evidence="4 5">
    <name type="scientific">Owenia fusiformis</name>
    <name type="common">Polychaete worm</name>
    <dbReference type="NCBI Taxonomy" id="6347"/>
    <lineage>
        <taxon>Eukaryota</taxon>
        <taxon>Metazoa</taxon>
        <taxon>Spiralia</taxon>
        <taxon>Lophotrochozoa</taxon>
        <taxon>Annelida</taxon>
        <taxon>Polychaeta</taxon>
        <taxon>Sedentaria</taxon>
        <taxon>Canalipalpata</taxon>
        <taxon>Sabellida</taxon>
        <taxon>Oweniida</taxon>
        <taxon>Oweniidae</taxon>
        <taxon>Owenia</taxon>
    </lineage>
</organism>
<feature type="transmembrane region" description="Helical" evidence="3">
    <location>
        <begin position="162"/>
        <end position="186"/>
    </location>
</feature>
<dbReference type="InterPro" id="IPR020846">
    <property type="entry name" value="MFS_dom"/>
</dbReference>
<dbReference type="InterPro" id="IPR050327">
    <property type="entry name" value="Proton-linked_MCT"/>
</dbReference>
<proteinExistence type="predicted"/>
<feature type="transmembrane region" description="Helical" evidence="3">
    <location>
        <begin position="135"/>
        <end position="156"/>
    </location>
</feature>
<gene>
    <name evidence="4" type="ORF">OFUS_LOCUS11604</name>
</gene>
<keyword evidence="3" id="KW-1133">Transmembrane helix</keyword>
<dbReference type="GO" id="GO:0008028">
    <property type="term" value="F:monocarboxylic acid transmembrane transporter activity"/>
    <property type="evidence" value="ECO:0007669"/>
    <property type="project" value="TreeGrafter"/>
</dbReference>
<dbReference type="SUPFAM" id="SSF103473">
    <property type="entry name" value="MFS general substrate transporter"/>
    <property type="match status" value="1"/>
</dbReference>
<reference evidence="4" key="1">
    <citation type="submission" date="2022-03" db="EMBL/GenBank/DDBJ databases">
        <authorList>
            <person name="Martin C."/>
        </authorList>
    </citation>
    <scope>NUCLEOTIDE SEQUENCE</scope>
</reference>
<feature type="transmembrane region" description="Helical" evidence="3">
    <location>
        <begin position="195"/>
        <end position="216"/>
    </location>
</feature>
<feature type="transmembrane region" description="Helical" evidence="3">
    <location>
        <begin position="374"/>
        <end position="395"/>
    </location>
</feature>
<dbReference type="GO" id="GO:0016020">
    <property type="term" value="C:membrane"/>
    <property type="evidence" value="ECO:0007669"/>
    <property type="project" value="UniProtKB-SubCell"/>
</dbReference>
<dbReference type="PANTHER" id="PTHR11360:SF284">
    <property type="entry name" value="EG:103B4.3 PROTEIN-RELATED"/>
    <property type="match status" value="1"/>
</dbReference>
<feature type="compositionally biased region" description="Basic and acidic residues" evidence="2">
    <location>
        <begin position="1"/>
        <end position="17"/>
    </location>
</feature>
<evidence type="ECO:0000256" key="2">
    <source>
        <dbReference type="SAM" id="MobiDB-lite"/>
    </source>
</evidence>
<feature type="transmembrane region" description="Helical" evidence="3">
    <location>
        <begin position="538"/>
        <end position="556"/>
    </location>
</feature>
<dbReference type="InterPro" id="IPR036259">
    <property type="entry name" value="MFS_trans_sf"/>
</dbReference>